<dbReference type="Pfam" id="PF17161">
    <property type="entry name" value="DUF5123"/>
    <property type="match status" value="1"/>
</dbReference>
<feature type="domain" description="DUF4957" evidence="3">
    <location>
        <begin position="179"/>
        <end position="331"/>
    </location>
</feature>
<dbReference type="Pfam" id="PF16383">
    <property type="entry name" value="DUF4992"/>
    <property type="match status" value="1"/>
</dbReference>
<comment type="caution">
    <text evidence="6">The sequence shown here is derived from an EMBL/GenBank/DDBJ whole genome shotgun (WGS) entry which is preliminary data.</text>
</comment>
<dbReference type="Pfam" id="PF16318">
    <property type="entry name" value="DUF4957"/>
    <property type="match status" value="1"/>
</dbReference>
<reference evidence="6 7" key="1">
    <citation type="journal article" date="2019" name="Nat. Med.">
        <title>A library of human gut bacterial isolates paired with longitudinal multiomics data enables mechanistic microbiome research.</title>
        <authorList>
            <person name="Poyet M."/>
            <person name="Groussin M."/>
            <person name="Gibbons S.M."/>
            <person name="Avila-Pacheco J."/>
            <person name="Jiang X."/>
            <person name="Kearney S.M."/>
            <person name="Perrotta A.R."/>
            <person name="Berdy B."/>
            <person name="Zhao S."/>
            <person name="Lieberman T.D."/>
            <person name="Swanson P.K."/>
            <person name="Smith M."/>
            <person name="Roesemann S."/>
            <person name="Alexander J.E."/>
            <person name="Rich S.A."/>
            <person name="Livny J."/>
            <person name="Vlamakis H."/>
            <person name="Clish C."/>
            <person name="Bullock K."/>
            <person name="Deik A."/>
            <person name="Scott J."/>
            <person name="Pierce K.A."/>
            <person name="Xavier R.J."/>
            <person name="Alm E.J."/>
        </authorList>
    </citation>
    <scope>NUCLEOTIDE SEQUENCE [LARGE SCALE GENOMIC DNA]</scope>
    <source>
        <strain evidence="6 7">BIOML-A2</strain>
    </source>
</reference>
<dbReference type="EMBL" id="VWFC01000002">
    <property type="protein sequence ID" value="KAB1330592.1"/>
    <property type="molecule type" value="Genomic_DNA"/>
</dbReference>
<dbReference type="SUPFAM" id="SSF51126">
    <property type="entry name" value="Pectin lyase-like"/>
    <property type="match status" value="1"/>
</dbReference>
<dbReference type="InterPro" id="IPR032155">
    <property type="entry name" value="DUF4992"/>
</dbReference>
<evidence type="ECO:0000256" key="2">
    <source>
        <dbReference type="SAM" id="SignalP"/>
    </source>
</evidence>
<evidence type="ECO:0000256" key="1">
    <source>
        <dbReference type="SAM" id="MobiDB-lite"/>
    </source>
</evidence>
<evidence type="ECO:0000313" key="7">
    <source>
        <dbReference type="Proteomes" id="UP000375690"/>
    </source>
</evidence>
<evidence type="ECO:0000259" key="4">
    <source>
        <dbReference type="Pfam" id="PF16383"/>
    </source>
</evidence>
<feature type="domain" description="DUF4992" evidence="4">
    <location>
        <begin position="1"/>
        <end position="178"/>
    </location>
</feature>
<dbReference type="InterPro" id="IPR032530">
    <property type="entry name" value="DUF4957"/>
</dbReference>
<feature type="chain" id="PRO_5025652563" evidence="2">
    <location>
        <begin position="29"/>
        <end position="479"/>
    </location>
</feature>
<dbReference type="InterPro" id="IPR033427">
    <property type="entry name" value="DUF5123"/>
</dbReference>
<proteinExistence type="predicted"/>
<gene>
    <name evidence="6" type="ORF">F3B53_02300</name>
</gene>
<dbReference type="InterPro" id="IPR011050">
    <property type="entry name" value="Pectin_lyase_fold/virulence"/>
</dbReference>
<accession>A0A6A1XSF1</accession>
<dbReference type="Proteomes" id="UP000375690">
    <property type="component" value="Unassembled WGS sequence"/>
</dbReference>
<protein>
    <submittedName>
        <fullName evidence="6">DUF4957 domain-containing protein</fullName>
    </submittedName>
</protein>
<name>A0A6A1XSF1_BACOV</name>
<dbReference type="PROSITE" id="PS51257">
    <property type="entry name" value="PROKAR_LIPOPROTEIN"/>
    <property type="match status" value="1"/>
</dbReference>
<feature type="region of interest" description="Disordered" evidence="1">
    <location>
        <begin position="458"/>
        <end position="479"/>
    </location>
</feature>
<dbReference type="RefSeq" id="WP_272196675.1">
    <property type="nucleotide sequence ID" value="NZ_CP113514.1"/>
</dbReference>
<feature type="signal peptide" evidence="2">
    <location>
        <begin position="1"/>
        <end position="28"/>
    </location>
</feature>
<keyword evidence="2" id="KW-0732">Signal</keyword>
<dbReference type="AlphaFoldDB" id="A0A6A1XSF1"/>
<feature type="domain" description="DUF5123" evidence="5">
    <location>
        <begin position="360"/>
        <end position="477"/>
    </location>
</feature>
<sequence>MKSKVKIKKTVVESLVCLSMILSVSSCAGDGFDEETFSGGVQGAQLKSPEASEVAFAKLPGTNNVKVTWPVVMGAGGYRFSLYIVDDPTNPVVVVKDSIIDGSSVVCPYIEDTNYKAEIITLGNEKLNNTASTTPAEPTWTTLVPATIVPPGDLTAWFTNNPITTGKDVEVAYELEAGGEYTISGNLDFGINNVQLRGNKLNHAKVKFTGADGKILTSGGGLALKFIDFDCDLATTGIFLGFGDIVPGELETFEAWGITSPIITNPIMIQSCNIKNVRNKFIDINGKSYAVQNLIIRDCIVEAYQKVDFINFNKDMAFVKDMEISNSTFYSHLQSGNRFIRHSGANAQNVPGWSTGSMKFLNNTFYNISYSGQSFNGNGWKKDFNSVVSKNNIFCDSFNGQFNQRIRVQSTTVAMTFGDNCYWYNGGIPVNETTGRGEGDKTTTAYNVDPGFANPVEGDFTPSAPEIRAHASGDPRWLN</sequence>
<evidence type="ECO:0000259" key="5">
    <source>
        <dbReference type="Pfam" id="PF17161"/>
    </source>
</evidence>
<evidence type="ECO:0000313" key="6">
    <source>
        <dbReference type="EMBL" id="KAB1330592.1"/>
    </source>
</evidence>
<evidence type="ECO:0000259" key="3">
    <source>
        <dbReference type="Pfam" id="PF16318"/>
    </source>
</evidence>
<organism evidence="6 7">
    <name type="scientific">Bacteroides ovatus</name>
    <dbReference type="NCBI Taxonomy" id="28116"/>
    <lineage>
        <taxon>Bacteria</taxon>
        <taxon>Pseudomonadati</taxon>
        <taxon>Bacteroidota</taxon>
        <taxon>Bacteroidia</taxon>
        <taxon>Bacteroidales</taxon>
        <taxon>Bacteroidaceae</taxon>
        <taxon>Bacteroides</taxon>
    </lineage>
</organism>